<evidence type="ECO:0000256" key="13">
    <source>
        <dbReference type="ARBA" id="ARBA00023065"/>
    </source>
</evidence>
<comment type="subcellular location">
    <subcellularLocation>
        <location evidence="3">Endoplasmic reticulum</location>
    </subcellularLocation>
    <subcellularLocation>
        <location evidence="2">Mitochondrion membrane</location>
        <topology evidence="2">Multi-pass membrane protein</topology>
    </subcellularLocation>
    <subcellularLocation>
        <location evidence="1">Nucleus</location>
    </subcellularLocation>
</comment>
<accession>A0A2R2MRB5</accession>
<evidence type="ECO:0000256" key="7">
    <source>
        <dbReference type="ARBA" id="ARBA00022692"/>
    </source>
</evidence>
<evidence type="ECO:0000256" key="19">
    <source>
        <dbReference type="ARBA" id="ARBA00034845"/>
    </source>
</evidence>
<dbReference type="SUPFAM" id="SSF46955">
    <property type="entry name" value="Putative DNA-binding domain"/>
    <property type="match status" value="1"/>
</dbReference>
<evidence type="ECO:0000313" key="26">
    <source>
        <dbReference type="RefSeq" id="XP_023932799.1"/>
    </source>
</evidence>
<evidence type="ECO:0000256" key="5">
    <source>
        <dbReference type="ARBA" id="ARBA00022448"/>
    </source>
</evidence>
<evidence type="ECO:0000256" key="18">
    <source>
        <dbReference type="ARBA" id="ARBA00033405"/>
    </source>
</evidence>
<feature type="region of interest" description="Disordered" evidence="22">
    <location>
        <begin position="75"/>
        <end position="128"/>
    </location>
</feature>
<keyword evidence="12" id="KW-0805">Transcription regulation</keyword>
<keyword evidence="16" id="KW-0804">Transcription</keyword>
<dbReference type="InterPro" id="IPR009061">
    <property type="entry name" value="DNA-bd_dom_put_sf"/>
</dbReference>
<protein>
    <recommendedName>
        <fullName evidence="19">Proton-coupled zinc antiporter SLC30A9, mitochondrial</fullName>
    </recommendedName>
    <alternativeName>
        <fullName evidence="18">Solute carrier family 30 member 9</fullName>
    </alternativeName>
    <alternativeName>
        <fullName evidence="20">Zinc transporter 9</fullName>
    </alternativeName>
</protein>
<dbReference type="Gene3D" id="3.90.530.10">
    <property type="entry name" value="XPA C-terminal domain"/>
    <property type="match status" value="1"/>
</dbReference>
<dbReference type="InterPro" id="IPR040177">
    <property type="entry name" value="SLC30A9"/>
</dbReference>
<proteinExistence type="inferred from homology"/>
<dbReference type="InterPro" id="IPR037129">
    <property type="entry name" value="XPA_sf"/>
</dbReference>
<keyword evidence="17" id="KW-0539">Nucleus</keyword>
<dbReference type="Proteomes" id="UP000085678">
    <property type="component" value="Unplaced"/>
</dbReference>
<evidence type="ECO:0000256" key="20">
    <source>
        <dbReference type="ARBA" id="ARBA00034922"/>
    </source>
</evidence>
<evidence type="ECO:0000256" key="1">
    <source>
        <dbReference type="ARBA" id="ARBA00004123"/>
    </source>
</evidence>
<dbReference type="SUPFAM" id="SSF161111">
    <property type="entry name" value="Cation efflux protein transmembrane domain-like"/>
    <property type="match status" value="1"/>
</dbReference>
<evidence type="ECO:0000256" key="6">
    <source>
        <dbReference type="ARBA" id="ARBA00022449"/>
    </source>
</evidence>
<feature type="domain" description="Cation efflux protein transmembrane" evidence="24">
    <location>
        <begin position="257"/>
        <end position="462"/>
    </location>
</feature>
<reference evidence="26" key="1">
    <citation type="journal article" date="2015" name="Nat. Commun.">
        <title>The Lingula genome provides insights into brachiopod evolution and the origin of phosphate biomineralization.</title>
        <authorList>
            <person name="Luo Y.J."/>
            <person name="Takeuchi T."/>
            <person name="Koyanagi R."/>
            <person name="Yamada L."/>
            <person name="Kanda M."/>
            <person name="Khalturina M."/>
            <person name="Fujie M."/>
            <person name="Yamasaki S.I."/>
            <person name="Endo K."/>
            <person name="Satoh N."/>
        </authorList>
    </citation>
    <scope>NUCLEOTIDE SEQUENCE</scope>
</reference>
<feature type="compositionally biased region" description="Low complexity" evidence="22">
    <location>
        <begin position="98"/>
        <end position="114"/>
    </location>
</feature>
<keyword evidence="9" id="KW-0862">Zinc</keyword>
<dbReference type="Gene3D" id="1.20.1510.10">
    <property type="entry name" value="Cation efflux protein transmembrane domain"/>
    <property type="match status" value="1"/>
</dbReference>
<feature type="transmembrane region" description="Helical" evidence="23">
    <location>
        <begin position="402"/>
        <end position="426"/>
    </location>
</feature>
<dbReference type="PANTHER" id="PTHR13414:SF9">
    <property type="entry name" value="PROTON-COUPLED ZINC ANTIPORTER SLC30A9, MITOCHONDRIAL"/>
    <property type="match status" value="1"/>
</dbReference>
<sequence length="580" mass="64686">MHHMKSFLRFWLASGRLPVSYNRGYLTWTVYKECHRHILYHPLLGKTTTKIAKRTAPQMANNFFLGVMYHASSSHNNDNKTGGINKKKLPDSTEEEPSISSSNEGSSSALGSSGEKQDTSAPVQSSYVKVVPKTSVPKTDRYTDNIRLTVHDVKKKFMLSDEDIRQLKGKEQRSPYSGVDHIVVYMEKDVRALAYKKYGGQANFLEMQRRQEELRERAQKMDVTQLSKRILHLPPKVFTPPSDSKEIDKGTVWACQFAVFTNFVAFGAKGIIWYQTGFDSMFAEMLHSLVDVTNQAFLLYGVYKASKKPDSIHPYGYSQIRPLTSFLSALVICGVGAVSIYHGILGFFNPGELVSPFYAYIVLAVSGICEAISLRVVLKTINQKKSSDMSMKNWLYAWKDPTLNLILLEDSAAVIGVALASAGVGLTHLTSNPFYDSLGSVCIGGLLMFVANFILRSNLETIIGKSIPPKQLAGITSDLECDKVVRGVHDVKTTDMGGATKFKAEVDFDGKMVSLNYLSRQNKKAILEEMKCAKTVEDAEAIIVKHGEGISDQLGMEIDRLESNLKKKHTHLRHIDIEIN</sequence>
<evidence type="ECO:0000259" key="24">
    <source>
        <dbReference type="Pfam" id="PF01545"/>
    </source>
</evidence>
<feature type="transmembrane region" description="Helical" evidence="23">
    <location>
        <begin position="252"/>
        <end position="273"/>
    </location>
</feature>
<keyword evidence="8" id="KW-0256">Endoplasmic reticulum</keyword>
<dbReference type="GO" id="GO:0006829">
    <property type="term" value="P:zinc ion transport"/>
    <property type="evidence" value="ECO:0007669"/>
    <property type="project" value="UniProtKB-KW"/>
</dbReference>
<evidence type="ECO:0000256" key="23">
    <source>
        <dbReference type="SAM" id="Phobius"/>
    </source>
</evidence>
<comment type="catalytic activity">
    <reaction evidence="21">
        <text>Zn(2+)(in) + 2 H(+)(out) = Zn(2+)(out) + 2 H(+)(in)</text>
        <dbReference type="Rhea" id="RHEA:72627"/>
        <dbReference type="ChEBI" id="CHEBI:15378"/>
        <dbReference type="ChEBI" id="CHEBI:29105"/>
    </reaction>
</comment>
<dbReference type="GO" id="GO:0005783">
    <property type="term" value="C:endoplasmic reticulum"/>
    <property type="evidence" value="ECO:0007669"/>
    <property type="project" value="UniProtKB-SubCell"/>
</dbReference>
<evidence type="ECO:0000256" key="2">
    <source>
        <dbReference type="ARBA" id="ARBA00004225"/>
    </source>
</evidence>
<dbReference type="AlphaFoldDB" id="A0A2R2MRB5"/>
<feature type="transmembrane region" description="Helical" evidence="23">
    <location>
        <begin position="357"/>
        <end position="381"/>
    </location>
</feature>
<evidence type="ECO:0000256" key="15">
    <source>
        <dbReference type="ARBA" id="ARBA00023136"/>
    </source>
</evidence>
<dbReference type="NCBIfam" id="TIGR01297">
    <property type="entry name" value="CDF"/>
    <property type="match status" value="1"/>
</dbReference>
<keyword evidence="11 23" id="KW-1133">Transmembrane helix</keyword>
<dbReference type="GO" id="GO:0005634">
    <property type="term" value="C:nucleus"/>
    <property type="evidence" value="ECO:0007669"/>
    <property type="project" value="UniProtKB-SubCell"/>
</dbReference>
<dbReference type="GO" id="GO:0015297">
    <property type="term" value="F:antiporter activity"/>
    <property type="evidence" value="ECO:0007669"/>
    <property type="project" value="UniProtKB-KW"/>
</dbReference>
<keyword evidence="6" id="KW-0050">Antiport</keyword>
<feature type="transmembrane region" description="Helical" evidence="23">
    <location>
        <begin position="438"/>
        <end position="455"/>
    </location>
</feature>
<dbReference type="GO" id="GO:0008324">
    <property type="term" value="F:monoatomic cation transmembrane transporter activity"/>
    <property type="evidence" value="ECO:0007669"/>
    <property type="project" value="InterPro"/>
</dbReference>
<dbReference type="InterPro" id="IPR027469">
    <property type="entry name" value="Cation_efflux_TMD_sf"/>
</dbReference>
<dbReference type="KEGG" id="lak:106181314"/>
<comment type="similarity">
    <text evidence="4">Belongs to the cation diffusion facilitator (CDF) transporter (TC 2.A.4) family. SLC30A subfamily.</text>
</comment>
<reference evidence="26" key="2">
    <citation type="submission" date="2025-08" db="UniProtKB">
        <authorList>
            <consortium name="RefSeq"/>
        </authorList>
    </citation>
    <scope>IDENTIFICATION</scope>
</reference>
<dbReference type="GO" id="GO:0006882">
    <property type="term" value="P:intracellular zinc ion homeostasis"/>
    <property type="evidence" value="ECO:0007669"/>
    <property type="project" value="TreeGrafter"/>
</dbReference>
<dbReference type="Pfam" id="PF01545">
    <property type="entry name" value="Cation_efflux"/>
    <property type="match status" value="1"/>
</dbReference>
<keyword evidence="7 23" id="KW-0812">Transmembrane</keyword>
<keyword evidence="5" id="KW-0813">Transport</keyword>
<feature type="transmembrane region" description="Helical" evidence="23">
    <location>
        <begin position="323"/>
        <end position="345"/>
    </location>
</feature>
<feature type="transmembrane region" description="Helical" evidence="23">
    <location>
        <begin position="285"/>
        <end position="303"/>
    </location>
</feature>
<dbReference type="CDD" id="cd21075">
    <property type="entry name" value="DBD_XPA-like"/>
    <property type="match status" value="1"/>
</dbReference>
<keyword evidence="15 23" id="KW-0472">Membrane</keyword>
<dbReference type="GO" id="GO:0031966">
    <property type="term" value="C:mitochondrial membrane"/>
    <property type="evidence" value="ECO:0007669"/>
    <property type="project" value="UniProtKB-SubCell"/>
</dbReference>
<evidence type="ECO:0000256" key="21">
    <source>
        <dbReference type="ARBA" id="ARBA00048349"/>
    </source>
</evidence>
<evidence type="ECO:0000256" key="17">
    <source>
        <dbReference type="ARBA" id="ARBA00023242"/>
    </source>
</evidence>
<evidence type="ECO:0000256" key="9">
    <source>
        <dbReference type="ARBA" id="ARBA00022833"/>
    </source>
</evidence>
<evidence type="ECO:0000256" key="11">
    <source>
        <dbReference type="ARBA" id="ARBA00022989"/>
    </source>
</evidence>
<name>A0A2R2MRB5_LINAN</name>
<evidence type="ECO:0000256" key="8">
    <source>
        <dbReference type="ARBA" id="ARBA00022824"/>
    </source>
</evidence>
<evidence type="ECO:0000256" key="14">
    <source>
        <dbReference type="ARBA" id="ARBA00023128"/>
    </source>
</evidence>
<dbReference type="RefSeq" id="XP_023932799.1">
    <property type="nucleotide sequence ID" value="XM_024077031.1"/>
</dbReference>
<dbReference type="GeneID" id="106181314"/>
<evidence type="ECO:0000256" key="22">
    <source>
        <dbReference type="SAM" id="MobiDB-lite"/>
    </source>
</evidence>
<dbReference type="InterPro" id="IPR002524">
    <property type="entry name" value="Cation_efflux"/>
</dbReference>
<evidence type="ECO:0000256" key="12">
    <source>
        <dbReference type="ARBA" id="ARBA00023015"/>
    </source>
</evidence>
<evidence type="ECO:0000256" key="10">
    <source>
        <dbReference type="ARBA" id="ARBA00022906"/>
    </source>
</evidence>
<dbReference type="InterPro" id="IPR058533">
    <property type="entry name" value="Cation_efflux_TM"/>
</dbReference>
<dbReference type="OrthoDB" id="435980at2759"/>
<evidence type="ECO:0000256" key="3">
    <source>
        <dbReference type="ARBA" id="ARBA00004240"/>
    </source>
</evidence>
<keyword evidence="13" id="KW-0406">Ion transport</keyword>
<gene>
    <name evidence="26" type="primary">LOC106181314</name>
</gene>
<evidence type="ECO:0000256" key="16">
    <source>
        <dbReference type="ARBA" id="ARBA00023163"/>
    </source>
</evidence>
<evidence type="ECO:0000313" key="25">
    <source>
        <dbReference type="Proteomes" id="UP000085678"/>
    </source>
</evidence>
<keyword evidence="25" id="KW-1185">Reference proteome</keyword>
<evidence type="ECO:0000256" key="4">
    <source>
        <dbReference type="ARBA" id="ARBA00008873"/>
    </source>
</evidence>
<keyword evidence="10" id="KW-0864">Zinc transport</keyword>
<dbReference type="PANTHER" id="PTHR13414">
    <property type="entry name" value="HUEL-CATION TRANSPORTER"/>
    <property type="match status" value="1"/>
</dbReference>
<organism evidence="25 26">
    <name type="scientific">Lingula anatina</name>
    <name type="common">Brachiopod</name>
    <name type="synonym">Lingula unguis</name>
    <dbReference type="NCBI Taxonomy" id="7574"/>
    <lineage>
        <taxon>Eukaryota</taxon>
        <taxon>Metazoa</taxon>
        <taxon>Spiralia</taxon>
        <taxon>Lophotrochozoa</taxon>
        <taxon>Brachiopoda</taxon>
        <taxon>Linguliformea</taxon>
        <taxon>Lingulata</taxon>
        <taxon>Lingulida</taxon>
        <taxon>Linguloidea</taxon>
        <taxon>Lingulidae</taxon>
        <taxon>Lingula</taxon>
    </lineage>
</organism>
<keyword evidence="14" id="KW-0496">Mitochondrion</keyword>